<proteinExistence type="predicted"/>
<dbReference type="AlphaFoldDB" id="A0A5M8P229"/>
<accession>A0A5M8P229</accession>
<reference evidence="1 2" key="1">
    <citation type="submission" date="2019-03" db="EMBL/GenBank/DDBJ databases">
        <title>Single cell metagenomics reveals metabolic interactions within the superorganism composed of flagellate Streblomastix strix and complex community of Bacteroidetes bacteria on its surface.</title>
        <authorList>
            <person name="Treitli S.C."/>
            <person name="Kolisko M."/>
            <person name="Husnik F."/>
            <person name="Keeling P."/>
            <person name="Hampl V."/>
        </authorList>
    </citation>
    <scope>NUCLEOTIDE SEQUENCE [LARGE SCALE GENOMIC DNA]</scope>
    <source>
        <strain evidence="1">St1</strain>
    </source>
</reference>
<sequence>MNTVLISITHLYQCLLRWWFSGKYWGESGES</sequence>
<gene>
    <name evidence="1" type="ORF">EZS26_001347</name>
</gene>
<evidence type="ECO:0000313" key="2">
    <source>
        <dbReference type="Proteomes" id="UP000324575"/>
    </source>
</evidence>
<evidence type="ECO:0000313" key="1">
    <source>
        <dbReference type="EMBL" id="KAA6302515.1"/>
    </source>
</evidence>
<protein>
    <submittedName>
        <fullName evidence="1">Uncharacterized protein</fullName>
    </submittedName>
</protein>
<dbReference type="EMBL" id="SNRX01000007">
    <property type="protein sequence ID" value="KAA6302515.1"/>
    <property type="molecule type" value="Genomic_DNA"/>
</dbReference>
<comment type="caution">
    <text evidence="1">The sequence shown here is derived from an EMBL/GenBank/DDBJ whole genome shotgun (WGS) entry which is preliminary data.</text>
</comment>
<dbReference type="Proteomes" id="UP000324575">
    <property type="component" value="Unassembled WGS sequence"/>
</dbReference>
<organism evidence="1 2">
    <name type="scientific">Candidatus Ordinivivax streblomastigis</name>
    <dbReference type="NCBI Taxonomy" id="2540710"/>
    <lineage>
        <taxon>Bacteria</taxon>
        <taxon>Pseudomonadati</taxon>
        <taxon>Bacteroidota</taxon>
        <taxon>Bacteroidia</taxon>
        <taxon>Bacteroidales</taxon>
        <taxon>Candidatus Ordinivivax</taxon>
    </lineage>
</organism>
<name>A0A5M8P229_9BACT</name>